<name>A0ABM1EV13_PRICU</name>
<organism evidence="7 8">
    <name type="scientific">Priapulus caudatus</name>
    <name type="common">Priapulid worm</name>
    <dbReference type="NCBI Taxonomy" id="37621"/>
    <lineage>
        <taxon>Eukaryota</taxon>
        <taxon>Metazoa</taxon>
        <taxon>Ecdysozoa</taxon>
        <taxon>Scalidophora</taxon>
        <taxon>Priapulida</taxon>
        <taxon>Priapulimorpha</taxon>
        <taxon>Priapulimorphida</taxon>
        <taxon>Priapulidae</taxon>
        <taxon>Priapulus</taxon>
    </lineage>
</organism>
<evidence type="ECO:0000256" key="1">
    <source>
        <dbReference type="ARBA" id="ARBA00004123"/>
    </source>
</evidence>
<dbReference type="Pfam" id="PF15459">
    <property type="entry name" value="RRP14"/>
    <property type="match status" value="1"/>
</dbReference>
<gene>
    <name evidence="8" type="primary">LOC106816014</name>
</gene>
<feature type="compositionally biased region" description="Polar residues" evidence="4">
    <location>
        <begin position="1"/>
        <end position="27"/>
    </location>
</feature>
<evidence type="ECO:0000256" key="3">
    <source>
        <dbReference type="ARBA" id="ARBA00023242"/>
    </source>
</evidence>
<feature type="compositionally biased region" description="Basic residues" evidence="4">
    <location>
        <begin position="374"/>
        <end position="385"/>
    </location>
</feature>
<evidence type="ECO:0000313" key="7">
    <source>
        <dbReference type="Proteomes" id="UP000695022"/>
    </source>
</evidence>
<comment type="similarity">
    <text evidence="2">Belongs to the SURF6 family.</text>
</comment>
<feature type="domain" description="Ribosomal RNA-processing protein 14 N-terminal" evidence="6">
    <location>
        <begin position="71"/>
        <end position="138"/>
    </location>
</feature>
<evidence type="ECO:0000256" key="2">
    <source>
        <dbReference type="ARBA" id="ARBA00005904"/>
    </source>
</evidence>
<feature type="region of interest" description="Disordered" evidence="4">
    <location>
        <begin position="1"/>
        <end position="46"/>
    </location>
</feature>
<reference evidence="8" key="1">
    <citation type="submission" date="2025-08" db="UniProtKB">
        <authorList>
            <consortium name="RefSeq"/>
        </authorList>
    </citation>
    <scope>IDENTIFICATION</scope>
</reference>
<dbReference type="Proteomes" id="UP000695022">
    <property type="component" value="Unplaced"/>
</dbReference>
<feature type="domain" description="Ribosomal RNA-processing protein 14/surfeit locus protein 6 C-terminal" evidence="5">
    <location>
        <begin position="193"/>
        <end position="377"/>
    </location>
</feature>
<comment type="subcellular location">
    <subcellularLocation>
        <location evidence="1">Nucleus</location>
    </subcellularLocation>
</comment>
<dbReference type="RefSeq" id="XP_014676034.1">
    <property type="nucleotide sequence ID" value="XM_014820548.1"/>
</dbReference>
<feature type="compositionally biased region" description="Basic and acidic residues" evidence="4">
    <location>
        <begin position="106"/>
        <end position="117"/>
    </location>
</feature>
<accession>A0ABM1EV13</accession>
<feature type="compositionally biased region" description="Basic residues" evidence="4">
    <location>
        <begin position="333"/>
        <end position="343"/>
    </location>
</feature>
<dbReference type="InterPro" id="IPR029188">
    <property type="entry name" value="Rrp14_N"/>
</dbReference>
<feature type="compositionally biased region" description="Basic residues" evidence="4">
    <location>
        <begin position="202"/>
        <end position="213"/>
    </location>
</feature>
<evidence type="ECO:0000256" key="4">
    <source>
        <dbReference type="SAM" id="MobiDB-lite"/>
    </source>
</evidence>
<protein>
    <submittedName>
        <fullName evidence="8">Surfeit locus protein 6 homolog isoform X1</fullName>
    </submittedName>
</protein>
<feature type="compositionally biased region" description="Basic and acidic residues" evidence="4">
    <location>
        <begin position="344"/>
        <end position="358"/>
    </location>
</feature>
<evidence type="ECO:0000259" key="6">
    <source>
        <dbReference type="Pfam" id="PF15459"/>
    </source>
</evidence>
<dbReference type="InterPro" id="IPR029190">
    <property type="entry name" value="Rrp14/SURF6_C"/>
</dbReference>
<dbReference type="GeneID" id="106816014"/>
<feature type="compositionally biased region" description="Basic and acidic residues" evidence="4">
    <location>
        <begin position="186"/>
        <end position="201"/>
    </location>
</feature>
<feature type="compositionally biased region" description="Polar residues" evidence="4">
    <location>
        <begin position="160"/>
        <end position="169"/>
    </location>
</feature>
<feature type="compositionally biased region" description="Basic and acidic residues" evidence="4">
    <location>
        <begin position="124"/>
        <end position="137"/>
    </location>
</feature>
<keyword evidence="3" id="KW-0539">Nucleus</keyword>
<evidence type="ECO:0000313" key="8">
    <source>
        <dbReference type="RefSeq" id="XP_014676034.1"/>
    </source>
</evidence>
<dbReference type="Pfam" id="PF04935">
    <property type="entry name" value="SURF6"/>
    <property type="match status" value="1"/>
</dbReference>
<sequence>MVKLTHWNQTKSESSQGAGTCSASSIMTKTKKNKSKSLKAEEKVTEHPLKACDLDPLTSDTQNEVTLREKLQTYDDLFKRMLDAIPPQYYFSADVKEKLKEKKAASMDQKIKAEGLKRKNKNAITERTKQKRAKLDPEENWTITQAQEKLLGGGPVGKATLSTKQATSQEELKERLHAKISQAKASRKDDIQKREKRTLQKEKKKKKKDKSKAKASNVTSEKNGHSKDSQMSKNNELATSKKVKEGDSFTFSKFDFTDAGGKAAGRHVGRDFKRMLTKVQAQKEKVAAVRQSDPERGAVIADKHAWRSVLEKAAGAKVRNDEELLKVAVKRKEKASKQRKKRWEGRVEKVRETKEQQQKKRSTNIKLRKETKVQKKIKKAVKKGRILPELRNT</sequence>
<dbReference type="PANTHER" id="PTHR14369">
    <property type="entry name" value="SURFEIT LOCUS PROTEIN 6"/>
    <property type="match status" value="1"/>
</dbReference>
<dbReference type="InterPro" id="IPR007019">
    <property type="entry name" value="SURF6"/>
</dbReference>
<dbReference type="PANTHER" id="PTHR14369:SF0">
    <property type="entry name" value="SURFEIT LOCUS PROTEIN 6"/>
    <property type="match status" value="1"/>
</dbReference>
<proteinExistence type="inferred from homology"/>
<feature type="region of interest" description="Disordered" evidence="4">
    <location>
        <begin position="333"/>
        <end position="393"/>
    </location>
</feature>
<evidence type="ECO:0000259" key="5">
    <source>
        <dbReference type="Pfam" id="PF04935"/>
    </source>
</evidence>
<feature type="region of interest" description="Disordered" evidence="4">
    <location>
        <begin position="106"/>
        <end position="242"/>
    </location>
</feature>
<keyword evidence="7" id="KW-1185">Reference proteome</keyword>